<protein>
    <recommendedName>
        <fullName evidence="5">DUF3105 domain-containing protein</fullName>
    </recommendedName>
</protein>
<organism evidence="3 4">
    <name type="scientific">Microbacterium testaceum (strain StLB037)</name>
    <dbReference type="NCBI Taxonomy" id="979556"/>
    <lineage>
        <taxon>Bacteria</taxon>
        <taxon>Bacillati</taxon>
        <taxon>Actinomycetota</taxon>
        <taxon>Actinomycetes</taxon>
        <taxon>Micrococcales</taxon>
        <taxon>Microbacteriaceae</taxon>
        <taxon>Microbacterium</taxon>
    </lineage>
</organism>
<name>A0A1H0Q2E5_MICTS</name>
<sequence length="247" mass="27082">MCPAPKRDRTQRMTSPSDKRASGNPAKQAQIDLTVKQQREQKRQEKLAEYQKQVAKRKRGKLVWWVVGSTAAVAVIGLVIASFAFAPAPPTSYQAGNSTGREISGVETFQNRSDHVQGAVTYEQNPPAGGPHNPIWLNCGVYTQPQQNENAVHSMEHGAVWITYDPARVDQAGIDALKAVMPSSYALLSPYPDMDTPIAVSAWNHQLKLDDPNDPRITEFFTEYWRSQNAPEPNAACSGAIDGPGKA</sequence>
<feature type="region of interest" description="Disordered" evidence="1">
    <location>
        <begin position="1"/>
        <end position="45"/>
    </location>
</feature>
<evidence type="ECO:0000256" key="2">
    <source>
        <dbReference type="SAM" id="Phobius"/>
    </source>
</evidence>
<keyword evidence="2" id="KW-0472">Membrane</keyword>
<evidence type="ECO:0000313" key="4">
    <source>
        <dbReference type="Proteomes" id="UP000186456"/>
    </source>
</evidence>
<proteinExistence type="predicted"/>
<keyword evidence="2" id="KW-1133">Transmembrane helix</keyword>
<dbReference type="Pfam" id="PF11303">
    <property type="entry name" value="DUF3105"/>
    <property type="match status" value="1"/>
</dbReference>
<dbReference type="Proteomes" id="UP000186456">
    <property type="component" value="Unassembled WGS sequence"/>
</dbReference>
<reference evidence="3 4" key="1">
    <citation type="submission" date="2016-10" db="EMBL/GenBank/DDBJ databases">
        <authorList>
            <person name="de Groot N.N."/>
        </authorList>
    </citation>
    <scope>NUCLEOTIDE SEQUENCE [LARGE SCALE GENOMIC DNA]</scope>
    <source>
        <strain evidence="3 4">StLB037</strain>
    </source>
</reference>
<feature type="compositionally biased region" description="Basic and acidic residues" evidence="1">
    <location>
        <begin position="1"/>
        <end position="21"/>
    </location>
</feature>
<accession>A0A1H0Q2E5</accession>
<keyword evidence="2" id="KW-0812">Transmembrane</keyword>
<dbReference type="AlphaFoldDB" id="A0A1H0Q2E5"/>
<dbReference type="EMBL" id="FNJN01000004">
    <property type="protein sequence ID" value="SDP11250.1"/>
    <property type="molecule type" value="Genomic_DNA"/>
</dbReference>
<feature type="transmembrane region" description="Helical" evidence="2">
    <location>
        <begin position="62"/>
        <end position="85"/>
    </location>
</feature>
<evidence type="ECO:0000256" key="1">
    <source>
        <dbReference type="SAM" id="MobiDB-lite"/>
    </source>
</evidence>
<gene>
    <name evidence="3" type="ORF">SAMN04487788_2153</name>
</gene>
<dbReference type="InterPro" id="IPR021454">
    <property type="entry name" value="DUF3105"/>
</dbReference>
<evidence type="ECO:0000313" key="3">
    <source>
        <dbReference type="EMBL" id="SDP11250.1"/>
    </source>
</evidence>
<evidence type="ECO:0008006" key="5">
    <source>
        <dbReference type="Google" id="ProtNLM"/>
    </source>
</evidence>